<reference evidence="3 4" key="1">
    <citation type="journal article" date="2016" name="Nat. Commun.">
        <title>Thousands of microbial genomes shed light on interconnected biogeochemical processes in an aquifer system.</title>
        <authorList>
            <person name="Anantharaman K."/>
            <person name="Brown C.T."/>
            <person name="Hug L.A."/>
            <person name="Sharon I."/>
            <person name="Castelle C.J."/>
            <person name="Probst A.J."/>
            <person name="Thomas B.C."/>
            <person name="Singh A."/>
            <person name="Wilkins M.J."/>
            <person name="Karaoz U."/>
            <person name="Brodie E.L."/>
            <person name="Williams K.H."/>
            <person name="Hubbard S.S."/>
            <person name="Banfield J.F."/>
        </authorList>
    </citation>
    <scope>NUCLEOTIDE SEQUENCE [LARGE SCALE GENOMIC DNA]</scope>
</reference>
<gene>
    <name evidence="3" type="ORF">A2477_01430</name>
</gene>
<dbReference type="GO" id="GO:0006281">
    <property type="term" value="P:DNA repair"/>
    <property type="evidence" value="ECO:0007669"/>
    <property type="project" value="InterPro"/>
</dbReference>
<dbReference type="AlphaFoldDB" id="A0A1F5TRM9"/>
<feature type="domain" description="Helicase Helix-turn-helix" evidence="2">
    <location>
        <begin position="459"/>
        <end position="548"/>
    </location>
</feature>
<dbReference type="GO" id="GO:0000723">
    <property type="term" value="P:telomere maintenance"/>
    <property type="evidence" value="ECO:0007669"/>
    <property type="project" value="InterPro"/>
</dbReference>
<dbReference type="InterPro" id="IPR010285">
    <property type="entry name" value="DNA_helicase_pif1-like_DEAD"/>
</dbReference>
<protein>
    <submittedName>
        <fullName evidence="3">Uncharacterized protein</fullName>
    </submittedName>
</protein>
<evidence type="ECO:0000259" key="1">
    <source>
        <dbReference type="Pfam" id="PF05970"/>
    </source>
</evidence>
<dbReference type="PANTHER" id="PTHR47642:SF5">
    <property type="entry name" value="ATP-DEPENDENT DNA HELICASE"/>
    <property type="match status" value="1"/>
</dbReference>
<evidence type="ECO:0000313" key="4">
    <source>
        <dbReference type="Proteomes" id="UP000177939"/>
    </source>
</evidence>
<dbReference type="InterPro" id="IPR027417">
    <property type="entry name" value="P-loop_NTPase"/>
</dbReference>
<feature type="domain" description="DNA helicase Pif1-like DEAD-box helicase" evidence="1">
    <location>
        <begin position="11"/>
        <end position="183"/>
    </location>
</feature>
<dbReference type="Proteomes" id="UP000177939">
    <property type="component" value="Unassembled WGS sequence"/>
</dbReference>
<dbReference type="Pfam" id="PF14493">
    <property type="entry name" value="HTH_40"/>
    <property type="match status" value="1"/>
</dbReference>
<dbReference type="CDD" id="cd18037">
    <property type="entry name" value="DEXSc_Pif1_like"/>
    <property type="match status" value="1"/>
</dbReference>
<dbReference type="CDD" id="cd18809">
    <property type="entry name" value="SF1_C_RecD"/>
    <property type="match status" value="1"/>
</dbReference>
<evidence type="ECO:0000313" key="3">
    <source>
        <dbReference type="EMBL" id="OGF41600.1"/>
    </source>
</evidence>
<dbReference type="SUPFAM" id="SSF52540">
    <property type="entry name" value="P-loop containing nucleoside triphosphate hydrolases"/>
    <property type="match status" value="2"/>
</dbReference>
<accession>A0A1F5TRM9</accession>
<dbReference type="EMBL" id="MFGL01000003">
    <property type="protein sequence ID" value="OGF41600.1"/>
    <property type="molecule type" value="Genomic_DNA"/>
</dbReference>
<dbReference type="Gene3D" id="3.40.50.300">
    <property type="entry name" value="P-loop containing nucleotide triphosphate hydrolases"/>
    <property type="match status" value="1"/>
</dbReference>
<dbReference type="Gene3D" id="2.30.30.940">
    <property type="match status" value="1"/>
</dbReference>
<dbReference type="InterPro" id="IPR051055">
    <property type="entry name" value="PIF1_helicase"/>
</dbReference>
<dbReference type="GO" id="GO:0003678">
    <property type="term" value="F:DNA helicase activity"/>
    <property type="evidence" value="ECO:0007669"/>
    <property type="project" value="InterPro"/>
</dbReference>
<proteinExistence type="predicted"/>
<evidence type="ECO:0000259" key="2">
    <source>
        <dbReference type="Pfam" id="PF14493"/>
    </source>
</evidence>
<dbReference type="PANTHER" id="PTHR47642">
    <property type="entry name" value="ATP-DEPENDENT DNA HELICASE"/>
    <property type="match status" value="1"/>
</dbReference>
<name>A0A1F5TRM9_9BACT</name>
<dbReference type="Gene3D" id="1.10.10.1390">
    <property type="entry name" value="ATP-dependent DNA helicase RecQ"/>
    <property type="match status" value="1"/>
</dbReference>
<sequence length="557" mass="63165">MTQSQALDILKLGYNVYLTGAAGSGKTFLLNGYIEYLKKHEIAVGITASTGIAATHLNGMTIHSFCGIGINDKLNHKQLGKIAQKSNIKQRFKNAKVLVIDEISMLHHYRLDLVNEVCQYLKKSPLPFGGLQIILCGDFFQLPPVSRLGEKEAKFAYHSNIWRNMGLKICYLQEQHRQSDGKLSVILNSIRNNEVNDETLNYLRDCHRQIMASQITPTKLYTHNYDVDAINNQELNKIKGATKVYRMQGRGSSHLVENLQKSCLAPEELRLKKDAIVMFVKNNYEKRYINGTLGQVIDFDEEKFPIVKTVSGEIIHATPENWNMEEDGFIKATIKQIPLRLAWAITVHKSQGMSLDAAEIDLSKSFEPGMGYVALSRVRTLSGLKLIGFNDMAMQVNNEVLDKDKELLQESQIAVIELQKLEIAEKIKKQQDYLRTIMPTQEEKIEKTEKKIRKKKGATYEITKQLIEEKKDFNKIAKERGVTCGTIIGHVEKLLARGDKLDLTYIEFSAHKLAKIKAAFLQSEVFSLTPVFDLLAGEFSYDELKLARVLLRGRGEI</sequence>
<organism evidence="3 4">
    <name type="scientific">Candidatus Falkowbacteria bacterium RIFOXYC2_FULL_47_12</name>
    <dbReference type="NCBI Taxonomy" id="1798004"/>
    <lineage>
        <taxon>Bacteria</taxon>
        <taxon>Candidatus Falkowiibacteriota</taxon>
    </lineage>
</organism>
<dbReference type="Pfam" id="PF05970">
    <property type="entry name" value="PIF1"/>
    <property type="match status" value="1"/>
</dbReference>
<dbReference type="InterPro" id="IPR029491">
    <property type="entry name" value="Helicase_HTH"/>
</dbReference>
<comment type="caution">
    <text evidence="3">The sequence shown here is derived from an EMBL/GenBank/DDBJ whole genome shotgun (WGS) entry which is preliminary data.</text>
</comment>